<comment type="caution">
    <text evidence="1">The sequence shown here is derived from an EMBL/GenBank/DDBJ whole genome shotgun (WGS) entry which is preliminary data.</text>
</comment>
<dbReference type="Pfam" id="PF16867">
    <property type="entry name" value="DMSP_lyase"/>
    <property type="match status" value="1"/>
</dbReference>
<protein>
    <submittedName>
        <fullName evidence="1">Dimethlysulfoniopropionate lyase</fullName>
    </submittedName>
</protein>
<keyword evidence="2" id="KW-1185">Reference proteome</keyword>
<proteinExistence type="predicted"/>
<organism evidence="1 2">
    <name type="scientific">Aestuariispira insulae</name>
    <dbReference type="NCBI Taxonomy" id="1461337"/>
    <lineage>
        <taxon>Bacteria</taxon>
        <taxon>Pseudomonadati</taxon>
        <taxon>Pseudomonadota</taxon>
        <taxon>Alphaproteobacteria</taxon>
        <taxon>Rhodospirillales</taxon>
        <taxon>Kiloniellaceae</taxon>
        <taxon>Aestuariispira</taxon>
    </lineage>
</organism>
<dbReference type="RefSeq" id="WP_115934973.1">
    <property type="nucleotide sequence ID" value="NZ_QRDW01000001.1"/>
</dbReference>
<dbReference type="EMBL" id="QRDW01000001">
    <property type="protein sequence ID" value="RED53869.1"/>
    <property type="molecule type" value="Genomic_DNA"/>
</dbReference>
<dbReference type="SUPFAM" id="SSF51182">
    <property type="entry name" value="RmlC-like cupins"/>
    <property type="match status" value="1"/>
</dbReference>
<sequence length="198" mass="22571">MTIQAGQSLFRSLKALLAGIDHPVLQQFMQSWPEERPMVRELATRPLPVLSWLEEARRNAAPEASPVVQFLCNHADELFWSQTYSIADFGEQFLDRYAWCEIVGQRGVVESDQIACGFLMLGPDTEYPRHWHAAEEIFIPLSAPSHWVRIEEGDWTRLKAMDIAHFTANQPHGLRTGNGPLVAVYFWRGGDLVQKARI</sequence>
<keyword evidence="1" id="KW-0456">Lyase</keyword>
<dbReference type="InterPro" id="IPR014710">
    <property type="entry name" value="RmlC-like_jellyroll"/>
</dbReference>
<dbReference type="AlphaFoldDB" id="A0A3D9HWS9"/>
<reference evidence="1 2" key="1">
    <citation type="submission" date="2018-07" db="EMBL/GenBank/DDBJ databases">
        <title>Genomic Encyclopedia of Type Strains, Phase III (KMG-III): the genomes of soil and plant-associated and newly described type strains.</title>
        <authorList>
            <person name="Whitman W."/>
        </authorList>
    </citation>
    <scope>NUCLEOTIDE SEQUENCE [LARGE SCALE GENOMIC DNA]</scope>
    <source>
        <strain evidence="1 2">CECT 8488</strain>
    </source>
</reference>
<gene>
    <name evidence="1" type="ORF">DFP90_101668</name>
</gene>
<evidence type="ECO:0000313" key="2">
    <source>
        <dbReference type="Proteomes" id="UP000256845"/>
    </source>
</evidence>
<dbReference type="InterPro" id="IPR011051">
    <property type="entry name" value="RmlC_Cupin_sf"/>
</dbReference>
<evidence type="ECO:0000313" key="1">
    <source>
        <dbReference type="EMBL" id="RED53869.1"/>
    </source>
</evidence>
<dbReference type="GO" id="GO:0047869">
    <property type="term" value="F:dimethylpropiothetin dethiomethylase activity"/>
    <property type="evidence" value="ECO:0007669"/>
    <property type="project" value="InterPro"/>
</dbReference>
<accession>A0A3D9HWS9</accession>
<dbReference type="OrthoDB" id="9083851at2"/>
<dbReference type="Gene3D" id="2.60.120.10">
    <property type="entry name" value="Jelly Rolls"/>
    <property type="match status" value="1"/>
</dbReference>
<name>A0A3D9HWS9_9PROT</name>
<dbReference type="Proteomes" id="UP000256845">
    <property type="component" value="Unassembled WGS sequence"/>
</dbReference>
<dbReference type="InterPro" id="IPR031723">
    <property type="entry name" value="DMSP_lyase"/>
</dbReference>